<dbReference type="Proteomes" id="UP001159405">
    <property type="component" value="Unassembled WGS sequence"/>
</dbReference>
<evidence type="ECO:0000313" key="3">
    <source>
        <dbReference type="EMBL" id="CAH3133657.1"/>
    </source>
</evidence>
<sequence length="142" mass="15157">MAAFCVSCGSKVNSGDKFCFKCGSKVPETSLSGRDSKLEEEQASSSSSTRSLSQFLAAKVEERSGFSKPNKGFKRKANNTGSTSKGKRGIDNRVVIHVGLISENEEGKLAIARGSKVALRVGKDFGAREVCEAAVKKHSDHD</sequence>
<protein>
    <recommendedName>
        <fullName evidence="2">Zinc-ribbon domain-containing protein</fullName>
    </recommendedName>
</protein>
<dbReference type="Pfam" id="PF13240">
    <property type="entry name" value="Zn_Ribbon_1"/>
    <property type="match status" value="1"/>
</dbReference>
<keyword evidence="4" id="KW-1185">Reference proteome</keyword>
<gene>
    <name evidence="3" type="ORF">PLOB_00036966</name>
</gene>
<dbReference type="EMBL" id="CALNXK010000053">
    <property type="protein sequence ID" value="CAH3133657.1"/>
    <property type="molecule type" value="Genomic_DNA"/>
</dbReference>
<reference evidence="3 4" key="1">
    <citation type="submission" date="2022-05" db="EMBL/GenBank/DDBJ databases">
        <authorList>
            <consortium name="Genoscope - CEA"/>
            <person name="William W."/>
        </authorList>
    </citation>
    <scope>NUCLEOTIDE SEQUENCE [LARGE SCALE GENOMIC DNA]</scope>
</reference>
<comment type="caution">
    <text evidence="3">The sequence shown here is derived from an EMBL/GenBank/DDBJ whole genome shotgun (WGS) entry which is preliminary data.</text>
</comment>
<evidence type="ECO:0000313" key="4">
    <source>
        <dbReference type="Proteomes" id="UP001159405"/>
    </source>
</evidence>
<feature type="compositionally biased region" description="Low complexity" evidence="1">
    <location>
        <begin position="44"/>
        <end position="53"/>
    </location>
</feature>
<evidence type="ECO:0000256" key="1">
    <source>
        <dbReference type="SAM" id="MobiDB-lite"/>
    </source>
</evidence>
<evidence type="ECO:0000259" key="2">
    <source>
        <dbReference type="Pfam" id="PF13240"/>
    </source>
</evidence>
<proteinExistence type="predicted"/>
<feature type="region of interest" description="Disordered" evidence="1">
    <location>
        <begin position="26"/>
        <end position="88"/>
    </location>
</feature>
<accession>A0ABN8P5W2</accession>
<organism evidence="3 4">
    <name type="scientific">Porites lobata</name>
    <dbReference type="NCBI Taxonomy" id="104759"/>
    <lineage>
        <taxon>Eukaryota</taxon>
        <taxon>Metazoa</taxon>
        <taxon>Cnidaria</taxon>
        <taxon>Anthozoa</taxon>
        <taxon>Hexacorallia</taxon>
        <taxon>Scleractinia</taxon>
        <taxon>Fungiina</taxon>
        <taxon>Poritidae</taxon>
        <taxon>Porites</taxon>
    </lineage>
</organism>
<name>A0ABN8P5W2_9CNID</name>
<feature type="domain" description="Zinc-ribbon" evidence="2">
    <location>
        <begin position="4"/>
        <end position="26"/>
    </location>
</feature>
<dbReference type="InterPro" id="IPR026870">
    <property type="entry name" value="Zinc_ribbon_dom"/>
</dbReference>